<reference evidence="4 5" key="1">
    <citation type="journal article" date="2021" name="Commun. Biol.">
        <title>The genome of Shorea leprosula (Dipterocarpaceae) highlights the ecological relevance of drought in aseasonal tropical rainforests.</title>
        <authorList>
            <person name="Ng K.K.S."/>
            <person name="Kobayashi M.J."/>
            <person name="Fawcett J.A."/>
            <person name="Hatakeyama M."/>
            <person name="Paape T."/>
            <person name="Ng C.H."/>
            <person name="Ang C.C."/>
            <person name="Tnah L.H."/>
            <person name="Lee C.T."/>
            <person name="Nishiyama T."/>
            <person name="Sese J."/>
            <person name="O'Brien M.J."/>
            <person name="Copetti D."/>
            <person name="Mohd Noor M.I."/>
            <person name="Ong R.C."/>
            <person name="Putra M."/>
            <person name="Sireger I.Z."/>
            <person name="Indrioko S."/>
            <person name="Kosugi Y."/>
            <person name="Izuno A."/>
            <person name="Isagi Y."/>
            <person name="Lee S.L."/>
            <person name="Shimizu K.K."/>
        </authorList>
    </citation>
    <scope>NUCLEOTIDE SEQUENCE [LARGE SCALE GENOMIC DNA]</scope>
    <source>
        <strain evidence="4">214</strain>
    </source>
</reference>
<evidence type="ECO:0000313" key="5">
    <source>
        <dbReference type="Proteomes" id="UP001054252"/>
    </source>
</evidence>
<keyword evidence="1" id="KW-0479">Metal-binding</keyword>
<protein>
    <recommendedName>
        <fullName evidence="3">C2H2-type domain-containing protein</fullName>
    </recommendedName>
</protein>
<evidence type="ECO:0000256" key="2">
    <source>
        <dbReference type="SAM" id="MobiDB-lite"/>
    </source>
</evidence>
<dbReference type="InterPro" id="IPR013087">
    <property type="entry name" value="Znf_C2H2_type"/>
</dbReference>
<dbReference type="AlphaFoldDB" id="A0AAV5JM11"/>
<keyword evidence="1" id="KW-0862">Zinc</keyword>
<accession>A0AAV5JM11</accession>
<evidence type="ECO:0000313" key="4">
    <source>
        <dbReference type="EMBL" id="GKV12587.1"/>
    </source>
</evidence>
<dbReference type="GO" id="GO:0008270">
    <property type="term" value="F:zinc ion binding"/>
    <property type="evidence" value="ECO:0007669"/>
    <property type="project" value="UniProtKB-KW"/>
</dbReference>
<dbReference type="EMBL" id="BPVZ01000036">
    <property type="protein sequence ID" value="GKV12587.1"/>
    <property type="molecule type" value="Genomic_DNA"/>
</dbReference>
<organism evidence="4 5">
    <name type="scientific">Rubroshorea leprosula</name>
    <dbReference type="NCBI Taxonomy" id="152421"/>
    <lineage>
        <taxon>Eukaryota</taxon>
        <taxon>Viridiplantae</taxon>
        <taxon>Streptophyta</taxon>
        <taxon>Embryophyta</taxon>
        <taxon>Tracheophyta</taxon>
        <taxon>Spermatophyta</taxon>
        <taxon>Magnoliopsida</taxon>
        <taxon>eudicotyledons</taxon>
        <taxon>Gunneridae</taxon>
        <taxon>Pentapetalae</taxon>
        <taxon>rosids</taxon>
        <taxon>malvids</taxon>
        <taxon>Malvales</taxon>
        <taxon>Dipterocarpaceae</taxon>
        <taxon>Rubroshorea</taxon>
    </lineage>
</organism>
<proteinExistence type="predicted"/>
<name>A0AAV5JM11_9ROSI</name>
<feature type="region of interest" description="Disordered" evidence="2">
    <location>
        <begin position="62"/>
        <end position="98"/>
    </location>
</feature>
<keyword evidence="1" id="KW-0863">Zinc-finger</keyword>
<comment type="caution">
    <text evidence="4">The sequence shown here is derived from an EMBL/GenBank/DDBJ whole genome shotgun (WGS) entry which is preliminary data.</text>
</comment>
<evidence type="ECO:0000259" key="3">
    <source>
        <dbReference type="PROSITE" id="PS50157"/>
    </source>
</evidence>
<gene>
    <name evidence="4" type="ORF">SLEP1_g23712</name>
</gene>
<dbReference type="Proteomes" id="UP001054252">
    <property type="component" value="Unassembled WGS sequence"/>
</dbReference>
<feature type="domain" description="C2H2-type" evidence="3">
    <location>
        <begin position="28"/>
        <end position="55"/>
    </location>
</feature>
<keyword evidence="5" id="KW-1185">Reference proteome</keyword>
<dbReference type="PROSITE" id="PS00028">
    <property type="entry name" value="ZINC_FINGER_C2H2_1"/>
    <property type="match status" value="1"/>
</dbReference>
<feature type="compositionally biased region" description="Basic and acidic residues" evidence="2">
    <location>
        <begin position="70"/>
        <end position="79"/>
    </location>
</feature>
<dbReference type="PROSITE" id="PS50157">
    <property type="entry name" value="ZINC_FINGER_C2H2_2"/>
    <property type="match status" value="1"/>
</dbReference>
<sequence length="98" mass="10536">MAIQQSSDLRANPVDDVIRAHCLKRALYECPGCNCVFNYAPHFTAHIVSHFKAEALRGCKRLPLGQPGDNEAKKKKEDANAEGDAMEDSVGPAPGATA</sequence>
<evidence type="ECO:0000256" key="1">
    <source>
        <dbReference type="PROSITE-ProRule" id="PRU00042"/>
    </source>
</evidence>